<evidence type="ECO:0000313" key="4">
    <source>
        <dbReference type="Proteomes" id="UP000275076"/>
    </source>
</evidence>
<dbReference type="OrthoDB" id="1090916at2"/>
<dbReference type="PANTHER" id="PTHR35801:SF1">
    <property type="entry name" value="PHOSPHOSERINE PHOSPHATASE RSBX"/>
    <property type="match status" value="1"/>
</dbReference>
<dbReference type="InterPro" id="IPR001932">
    <property type="entry name" value="PPM-type_phosphatase-like_dom"/>
</dbReference>
<dbReference type="PANTHER" id="PTHR35801">
    <property type="entry name" value="PHOSPHOSERINE PHOSPHATASE RSBX"/>
    <property type="match status" value="1"/>
</dbReference>
<reference evidence="3 4" key="1">
    <citation type="submission" date="2018-10" db="EMBL/GenBank/DDBJ databases">
        <title>Draft genome sequence of Bacillus salarius IM0101, isolated from a hypersaline soil in Inner Mongolia, China.</title>
        <authorList>
            <person name="Yamprayoonswat W."/>
            <person name="Boonvisut S."/>
            <person name="Jumpathong W."/>
            <person name="Sittihan S."/>
            <person name="Ruangsuj P."/>
            <person name="Wanthongcharoen S."/>
            <person name="Thongpramul N."/>
            <person name="Pimmason S."/>
            <person name="Yu B."/>
            <person name="Yasawong M."/>
        </authorList>
    </citation>
    <scope>NUCLEOTIDE SEQUENCE [LARGE SCALE GENOMIC DNA]</scope>
    <source>
        <strain evidence="3 4">IM0101</strain>
    </source>
</reference>
<evidence type="ECO:0000259" key="2">
    <source>
        <dbReference type="SMART" id="SM00332"/>
    </source>
</evidence>
<dbReference type="Pfam" id="PF07228">
    <property type="entry name" value="SpoIIE"/>
    <property type="match status" value="1"/>
</dbReference>
<dbReference type="SMART" id="SM00331">
    <property type="entry name" value="PP2C_SIG"/>
    <property type="match status" value="1"/>
</dbReference>
<dbReference type="Proteomes" id="UP000275076">
    <property type="component" value="Unassembled WGS sequence"/>
</dbReference>
<keyword evidence="4" id="KW-1185">Reference proteome</keyword>
<dbReference type="SMART" id="SM00332">
    <property type="entry name" value="PP2Cc"/>
    <property type="match status" value="1"/>
</dbReference>
<gene>
    <name evidence="3" type="ORF">D7Z54_31290</name>
</gene>
<feature type="domain" description="PPM-type phosphatase" evidence="1">
    <location>
        <begin position="9"/>
        <end position="199"/>
    </location>
</feature>
<evidence type="ECO:0000259" key="1">
    <source>
        <dbReference type="SMART" id="SM00331"/>
    </source>
</evidence>
<dbReference type="InterPro" id="IPR039248">
    <property type="entry name" value="Ptase_RsbX"/>
</dbReference>
<protein>
    <submittedName>
        <fullName evidence="3">Indirect negative regulator of sigma-B activity</fullName>
    </submittedName>
</protein>
<comment type="caution">
    <text evidence="3">The sequence shown here is derived from an EMBL/GenBank/DDBJ whole genome shotgun (WGS) entry which is preliminary data.</text>
</comment>
<dbReference type="EMBL" id="RBVX01000068">
    <property type="protein sequence ID" value="RSL29415.1"/>
    <property type="molecule type" value="Genomic_DNA"/>
</dbReference>
<dbReference type="InterPro" id="IPR036457">
    <property type="entry name" value="PPM-type-like_dom_sf"/>
</dbReference>
<dbReference type="RefSeq" id="WP_125562556.1">
    <property type="nucleotide sequence ID" value="NZ_RBVX01000068.1"/>
</dbReference>
<proteinExistence type="predicted"/>
<sequence>MINNKTHSKVEISTFQQVKQGNKRCGDDYVTIETESSFICALADGLGSGEGAHCSANIAMEVVKDYYDEDVSLILDKCNQALIHERGVVITILKFYFDTNEIIYGNIGNVETFLFSKEGEMRRPIPVPGYLCGRKFRYRLERFPMCDGSYFVLHSDGMTISRTDQESIKHSECPNTSIQQIAQKAQKKNDDIAVIVGRMT</sequence>
<organism evidence="3 4">
    <name type="scientific">Salibacterium salarium</name>
    <dbReference type="NCBI Taxonomy" id="284579"/>
    <lineage>
        <taxon>Bacteria</taxon>
        <taxon>Bacillati</taxon>
        <taxon>Bacillota</taxon>
        <taxon>Bacilli</taxon>
        <taxon>Bacillales</taxon>
        <taxon>Bacillaceae</taxon>
    </lineage>
</organism>
<dbReference type="AlphaFoldDB" id="A0A3R9PXX1"/>
<accession>A0A3R9PXX1</accession>
<feature type="domain" description="PPM-type phosphatase" evidence="2">
    <location>
        <begin position="3"/>
        <end position="197"/>
    </location>
</feature>
<name>A0A3R9PXX1_9BACI</name>
<dbReference type="SUPFAM" id="SSF81606">
    <property type="entry name" value="PP2C-like"/>
    <property type="match status" value="1"/>
</dbReference>
<evidence type="ECO:0000313" key="3">
    <source>
        <dbReference type="EMBL" id="RSL29415.1"/>
    </source>
</evidence>
<dbReference type="Gene3D" id="3.60.40.10">
    <property type="entry name" value="PPM-type phosphatase domain"/>
    <property type="match status" value="1"/>
</dbReference>